<protein>
    <recommendedName>
        <fullName evidence="3">Glycosyltransferase 2-like domain-containing protein</fullName>
    </recommendedName>
</protein>
<evidence type="ECO:0008006" key="3">
    <source>
        <dbReference type="Google" id="ProtNLM"/>
    </source>
</evidence>
<feature type="transmembrane region" description="Helical" evidence="1">
    <location>
        <begin position="172"/>
        <end position="194"/>
    </location>
</feature>
<dbReference type="InterPro" id="IPR029044">
    <property type="entry name" value="Nucleotide-diphossugar_trans"/>
</dbReference>
<evidence type="ECO:0000256" key="1">
    <source>
        <dbReference type="SAM" id="Phobius"/>
    </source>
</evidence>
<name>A0A382Y8J1_9ZZZZ</name>
<gene>
    <name evidence="2" type="ORF">METZ01_LOCUS431662</name>
</gene>
<dbReference type="SUPFAM" id="SSF53448">
    <property type="entry name" value="Nucleotide-diphospho-sugar transferases"/>
    <property type="match status" value="1"/>
</dbReference>
<feature type="transmembrane region" description="Helical" evidence="1">
    <location>
        <begin position="206"/>
        <end position="229"/>
    </location>
</feature>
<keyword evidence="1" id="KW-0812">Transmembrane</keyword>
<feature type="transmembrane region" description="Helical" evidence="1">
    <location>
        <begin position="145"/>
        <end position="166"/>
    </location>
</feature>
<dbReference type="AlphaFoldDB" id="A0A382Y8J1"/>
<dbReference type="EMBL" id="UINC01173290">
    <property type="protein sequence ID" value="SVD78808.1"/>
    <property type="molecule type" value="Genomic_DNA"/>
</dbReference>
<keyword evidence="1" id="KW-0472">Membrane</keyword>
<sequence length="238" mass="28276">MNPAWVRGMVAYFRNDVDYVIGFSEIDVGNKLVTRFQSLDYLMLMISARGSTRIGRAWASSGQNQAYRRSLFDKVNGFSEIADKIQGDDSLFLQLCRNHGCTQIVFADEYECRTIARQETSWKSLFIQRWRWSGDARMMWQFNQAFFIFIMTAFLMPFLMILTFLIGIFYDYYYLTVFIKFFIIHFILEFILYFAGTRQLSKSIHLFNFITWFLIHIPYIVIMGIGSFFSNQLQWRGR</sequence>
<accession>A0A382Y8J1</accession>
<evidence type="ECO:0000313" key="2">
    <source>
        <dbReference type="EMBL" id="SVD78808.1"/>
    </source>
</evidence>
<keyword evidence="1" id="KW-1133">Transmembrane helix</keyword>
<proteinExistence type="predicted"/>
<dbReference type="Gene3D" id="3.90.550.10">
    <property type="entry name" value="Spore Coat Polysaccharide Biosynthesis Protein SpsA, Chain A"/>
    <property type="match status" value="1"/>
</dbReference>
<reference evidence="2" key="1">
    <citation type="submission" date="2018-05" db="EMBL/GenBank/DDBJ databases">
        <authorList>
            <person name="Lanie J.A."/>
            <person name="Ng W.-L."/>
            <person name="Kazmierczak K.M."/>
            <person name="Andrzejewski T.M."/>
            <person name="Davidsen T.M."/>
            <person name="Wayne K.J."/>
            <person name="Tettelin H."/>
            <person name="Glass J.I."/>
            <person name="Rusch D."/>
            <person name="Podicherti R."/>
            <person name="Tsui H.-C.T."/>
            <person name="Winkler M.E."/>
        </authorList>
    </citation>
    <scope>NUCLEOTIDE SEQUENCE</scope>
</reference>
<organism evidence="2">
    <name type="scientific">marine metagenome</name>
    <dbReference type="NCBI Taxonomy" id="408172"/>
    <lineage>
        <taxon>unclassified sequences</taxon>
        <taxon>metagenomes</taxon>
        <taxon>ecological metagenomes</taxon>
    </lineage>
</organism>